<accession>A0AA95SIF2</accession>
<reference evidence="9" key="1">
    <citation type="submission" date="2023-05" db="EMBL/GenBank/DDBJ databases">
        <title>Comparative genomics of Bacillaceae isolates and their secondary metabolite potential.</title>
        <authorList>
            <person name="Song L."/>
            <person name="Nielsen L.J."/>
            <person name="Mohite O."/>
            <person name="Xu X."/>
            <person name="Weber T."/>
            <person name="Kovacs A.T."/>
        </authorList>
    </citation>
    <scope>NUCLEOTIDE SEQUENCE</scope>
    <source>
        <strain evidence="9">XLM17</strain>
    </source>
</reference>
<dbReference type="Pfam" id="PF24568">
    <property type="entry name" value="CC_PcsB"/>
    <property type="match status" value="1"/>
</dbReference>
<dbReference type="InterPro" id="IPR051202">
    <property type="entry name" value="Peptidase_C40"/>
</dbReference>
<feature type="chain" id="PRO_5041724859" evidence="7">
    <location>
        <begin position="22"/>
        <end position="397"/>
    </location>
</feature>
<dbReference type="GO" id="GO:0008234">
    <property type="term" value="F:cysteine-type peptidase activity"/>
    <property type="evidence" value="ECO:0007669"/>
    <property type="project" value="UniProtKB-KW"/>
</dbReference>
<keyword evidence="4" id="KW-0378">Hydrolase</keyword>
<protein>
    <submittedName>
        <fullName evidence="9">NlpC/P60 family protein</fullName>
    </submittedName>
</protein>
<keyword evidence="10" id="KW-1185">Reference proteome</keyword>
<dbReference type="PANTHER" id="PTHR47053">
    <property type="entry name" value="MUREIN DD-ENDOPEPTIDASE MEPH-RELATED"/>
    <property type="match status" value="1"/>
</dbReference>
<evidence type="ECO:0000313" key="9">
    <source>
        <dbReference type="EMBL" id="WHY87851.1"/>
    </source>
</evidence>
<keyword evidence="3 7" id="KW-0732">Signal</keyword>
<dbReference type="EMBL" id="CP126114">
    <property type="protein sequence ID" value="WHY87851.1"/>
    <property type="molecule type" value="Genomic_DNA"/>
</dbReference>
<keyword evidence="6" id="KW-0175">Coiled coil</keyword>
<dbReference type="PANTHER" id="PTHR47053:SF1">
    <property type="entry name" value="MUREIN DD-ENDOPEPTIDASE MEPH-RELATED"/>
    <property type="match status" value="1"/>
</dbReference>
<dbReference type="InterPro" id="IPR000064">
    <property type="entry name" value="NLP_P60_dom"/>
</dbReference>
<dbReference type="InterPro" id="IPR057309">
    <property type="entry name" value="PcsB_CC"/>
</dbReference>
<dbReference type="RefSeq" id="WP_066084695.1">
    <property type="nucleotide sequence ID" value="NZ_CP126114.1"/>
</dbReference>
<gene>
    <name evidence="9" type="ORF">QNH39_08475</name>
</gene>
<keyword evidence="2" id="KW-0645">Protease</keyword>
<evidence type="ECO:0000256" key="5">
    <source>
        <dbReference type="ARBA" id="ARBA00022807"/>
    </source>
</evidence>
<evidence type="ECO:0000256" key="7">
    <source>
        <dbReference type="SAM" id="SignalP"/>
    </source>
</evidence>
<dbReference type="AlphaFoldDB" id="A0AA95SIF2"/>
<feature type="domain" description="NlpC/P60" evidence="8">
    <location>
        <begin position="267"/>
        <end position="395"/>
    </location>
</feature>
<dbReference type="Gene3D" id="6.10.250.3150">
    <property type="match status" value="1"/>
</dbReference>
<dbReference type="KEGG" id="nnv:QNH39_08475"/>
<evidence type="ECO:0000256" key="1">
    <source>
        <dbReference type="ARBA" id="ARBA00007074"/>
    </source>
</evidence>
<evidence type="ECO:0000259" key="8">
    <source>
        <dbReference type="PROSITE" id="PS51935"/>
    </source>
</evidence>
<keyword evidence="5" id="KW-0788">Thiol protease</keyword>
<evidence type="ECO:0000256" key="4">
    <source>
        <dbReference type="ARBA" id="ARBA00022801"/>
    </source>
</evidence>
<dbReference type="GO" id="GO:0006508">
    <property type="term" value="P:proteolysis"/>
    <property type="evidence" value="ECO:0007669"/>
    <property type="project" value="UniProtKB-KW"/>
</dbReference>
<evidence type="ECO:0000256" key="2">
    <source>
        <dbReference type="ARBA" id="ARBA00022670"/>
    </source>
</evidence>
<sequence>MKKKLTALSMTIILGIGSVFSLPPVKAEATSIKSVQEQRLGIQSDISKANQEISQVQDELAKLTEQINRVEQAIHDNNNVIVQTEENVKASQAEVAGLQQEVTMIQARIDKRNEILKKRALSLQESGGKVNYIDVLLGASSFSDFVERLGAVVTMVEADQDLVKQHQEDQKAVVKKQTAVEKKLDNLKDMMTELEGMQAQILEQKEQNDALKEELKVKEQAKLANKAELQEQDSTLALKEVELNTSAQTTVVSYTADLNVSIPTTTNEAINIVIHAGERYIGNSVYVFGGGRNAYDVAHGRFDCSGFVAWAFAQAGINVGAHTDILKNTGTRVPMSEARPGDLVFFDTYKIDGHVGIYLGGGKFIGSQSSTGIAIADMTSRYYAEHFNGRVMRIIND</sequence>
<dbReference type="Pfam" id="PF00877">
    <property type="entry name" value="NLPC_P60"/>
    <property type="match status" value="1"/>
</dbReference>
<evidence type="ECO:0000313" key="10">
    <source>
        <dbReference type="Proteomes" id="UP001178288"/>
    </source>
</evidence>
<name>A0AA95SIF2_9BACI</name>
<dbReference type="Gene3D" id="3.90.1720.10">
    <property type="entry name" value="endopeptidase domain like (from Nostoc punctiforme)"/>
    <property type="match status" value="1"/>
</dbReference>
<comment type="similarity">
    <text evidence="1">Belongs to the peptidase C40 family.</text>
</comment>
<evidence type="ECO:0000256" key="3">
    <source>
        <dbReference type="ARBA" id="ARBA00022729"/>
    </source>
</evidence>
<dbReference type="InterPro" id="IPR038765">
    <property type="entry name" value="Papain-like_cys_pep_sf"/>
</dbReference>
<proteinExistence type="inferred from homology"/>
<feature type="coiled-coil region" evidence="6">
    <location>
        <begin position="177"/>
        <end position="232"/>
    </location>
</feature>
<feature type="coiled-coil region" evidence="6">
    <location>
        <begin position="46"/>
        <end position="108"/>
    </location>
</feature>
<evidence type="ECO:0000256" key="6">
    <source>
        <dbReference type="SAM" id="Coils"/>
    </source>
</evidence>
<dbReference type="Proteomes" id="UP001178288">
    <property type="component" value="Chromosome"/>
</dbReference>
<organism evidence="9 10">
    <name type="scientific">Neobacillus novalis</name>
    <dbReference type="NCBI Taxonomy" id="220687"/>
    <lineage>
        <taxon>Bacteria</taxon>
        <taxon>Bacillati</taxon>
        <taxon>Bacillota</taxon>
        <taxon>Bacilli</taxon>
        <taxon>Bacillales</taxon>
        <taxon>Bacillaceae</taxon>
        <taxon>Neobacillus</taxon>
    </lineage>
</organism>
<dbReference type="SUPFAM" id="SSF54001">
    <property type="entry name" value="Cysteine proteinases"/>
    <property type="match status" value="1"/>
</dbReference>
<dbReference type="PROSITE" id="PS51935">
    <property type="entry name" value="NLPC_P60"/>
    <property type="match status" value="1"/>
</dbReference>
<feature type="signal peptide" evidence="7">
    <location>
        <begin position="1"/>
        <end position="21"/>
    </location>
</feature>